<dbReference type="Proteomes" id="UP001355207">
    <property type="component" value="Chromosome 6"/>
</dbReference>
<evidence type="ECO:0000313" key="2">
    <source>
        <dbReference type="EMBL" id="WWC90068.1"/>
    </source>
</evidence>
<proteinExistence type="predicted"/>
<organism evidence="2 3">
    <name type="scientific">Kwoniella dendrophila CBS 6074</name>
    <dbReference type="NCBI Taxonomy" id="1295534"/>
    <lineage>
        <taxon>Eukaryota</taxon>
        <taxon>Fungi</taxon>
        <taxon>Dikarya</taxon>
        <taxon>Basidiomycota</taxon>
        <taxon>Agaricomycotina</taxon>
        <taxon>Tremellomycetes</taxon>
        <taxon>Tremellales</taxon>
        <taxon>Cryptococcaceae</taxon>
        <taxon>Kwoniella</taxon>
    </lineage>
</organism>
<keyword evidence="3" id="KW-1185">Reference proteome</keyword>
<protein>
    <submittedName>
        <fullName evidence="2">Uncharacterized protein</fullName>
    </submittedName>
</protein>
<sequence>MPHPGAASSEDVLSRMVRATISENQSSNGIPMPHRMFNLHDTKIYVAEDGTYLTLDTKCSDGPCGFVNSACTVPDKTNRLIDSYSQHKFSKDFLKDSRAHLIDFATNNPPPKDQLFLANSLLYVTKQGLSNIDYPRKTNSCMVRGDKHVVSLLNPGQANKILKASRENRTLTNEEASMLMKSTFTPLRARKMVYKATDLTNSNINVPTINGVKPKYMITMGWHEIDEPRWSHYLRAKQGHLPIEDTPGFYTQMASRQSASPFPELPGLVSPSVTSVNTPAEFSEVATPRDSDFADPIVGEEDASFEEW</sequence>
<feature type="compositionally biased region" description="Acidic residues" evidence="1">
    <location>
        <begin position="298"/>
        <end position="308"/>
    </location>
</feature>
<dbReference type="EMBL" id="CP144103">
    <property type="protein sequence ID" value="WWC90068.1"/>
    <property type="molecule type" value="Genomic_DNA"/>
</dbReference>
<evidence type="ECO:0000313" key="3">
    <source>
        <dbReference type="Proteomes" id="UP001355207"/>
    </source>
</evidence>
<dbReference type="GeneID" id="91095671"/>
<reference evidence="2 3" key="1">
    <citation type="submission" date="2024-01" db="EMBL/GenBank/DDBJ databases">
        <title>Comparative genomics of Cryptococcus and Kwoniella reveals pathogenesis evolution and contrasting modes of karyotype evolution via chromosome fusion or intercentromeric recombination.</title>
        <authorList>
            <person name="Coelho M.A."/>
            <person name="David-Palma M."/>
            <person name="Shea T."/>
            <person name="Bowers K."/>
            <person name="McGinley-Smith S."/>
            <person name="Mohammad A.W."/>
            <person name="Gnirke A."/>
            <person name="Yurkov A.M."/>
            <person name="Nowrousian M."/>
            <person name="Sun S."/>
            <person name="Cuomo C.A."/>
            <person name="Heitman J."/>
        </authorList>
    </citation>
    <scope>NUCLEOTIDE SEQUENCE [LARGE SCALE GENOMIC DNA]</scope>
    <source>
        <strain evidence="2 3">CBS 6074</strain>
    </source>
</reference>
<feature type="region of interest" description="Disordered" evidence="1">
    <location>
        <begin position="280"/>
        <end position="308"/>
    </location>
</feature>
<accession>A0AAX4JYW6</accession>
<name>A0AAX4JYW6_9TREE</name>
<dbReference type="RefSeq" id="XP_066076831.1">
    <property type="nucleotide sequence ID" value="XM_066220734.1"/>
</dbReference>
<gene>
    <name evidence="2" type="ORF">L201_005001</name>
</gene>
<evidence type="ECO:0000256" key="1">
    <source>
        <dbReference type="SAM" id="MobiDB-lite"/>
    </source>
</evidence>
<dbReference type="AlphaFoldDB" id="A0AAX4JYW6"/>